<dbReference type="PROSITE" id="PS00041">
    <property type="entry name" value="HTH_ARAC_FAMILY_1"/>
    <property type="match status" value="2"/>
</dbReference>
<evidence type="ECO:0000256" key="3">
    <source>
        <dbReference type="ARBA" id="ARBA00023163"/>
    </source>
</evidence>
<name>A0ABS4FLS1_9BACL</name>
<dbReference type="PANTHER" id="PTHR43280">
    <property type="entry name" value="ARAC-FAMILY TRANSCRIPTIONAL REGULATOR"/>
    <property type="match status" value="1"/>
</dbReference>
<dbReference type="InterPro" id="IPR018062">
    <property type="entry name" value="HTH_AraC-typ_CS"/>
</dbReference>
<protein>
    <submittedName>
        <fullName evidence="5">AraC family transcriptional regulator of arabinose operon</fullName>
    </submittedName>
</protein>
<evidence type="ECO:0000256" key="2">
    <source>
        <dbReference type="ARBA" id="ARBA00023125"/>
    </source>
</evidence>
<gene>
    <name evidence="5" type="ORF">J2Z32_000128</name>
</gene>
<dbReference type="PANTHER" id="PTHR43280:SF2">
    <property type="entry name" value="HTH-TYPE TRANSCRIPTIONAL REGULATOR EXSA"/>
    <property type="match status" value="1"/>
</dbReference>
<dbReference type="Proteomes" id="UP001519272">
    <property type="component" value="Unassembled WGS sequence"/>
</dbReference>
<evidence type="ECO:0000256" key="1">
    <source>
        <dbReference type="ARBA" id="ARBA00023015"/>
    </source>
</evidence>
<dbReference type="SUPFAM" id="SSF46689">
    <property type="entry name" value="Homeodomain-like"/>
    <property type="match status" value="1"/>
</dbReference>
<dbReference type="PROSITE" id="PS01124">
    <property type="entry name" value="HTH_ARAC_FAMILY_2"/>
    <property type="match status" value="1"/>
</dbReference>
<accession>A0ABS4FLS1</accession>
<dbReference type="InterPro" id="IPR020449">
    <property type="entry name" value="Tscrpt_reg_AraC-type_HTH"/>
</dbReference>
<dbReference type="Gene3D" id="1.10.10.60">
    <property type="entry name" value="Homeodomain-like"/>
    <property type="match status" value="2"/>
</dbReference>
<comment type="caution">
    <text evidence="5">The sequence shown here is derived from an EMBL/GenBank/DDBJ whole genome shotgun (WGS) entry which is preliminary data.</text>
</comment>
<dbReference type="Pfam" id="PF12833">
    <property type="entry name" value="HTH_18"/>
    <property type="match status" value="1"/>
</dbReference>
<dbReference type="EMBL" id="JAGGKG010000001">
    <property type="protein sequence ID" value="MBP1903516.1"/>
    <property type="molecule type" value="Genomic_DNA"/>
</dbReference>
<dbReference type="InterPro" id="IPR018060">
    <property type="entry name" value="HTH_AraC"/>
</dbReference>
<dbReference type="SMART" id="SM00342">
    <property type="entry name" value="HTH_ARAC"/>
    <property type="match status" value="1"/>
</dbReference>
<feature type="domain" description="HTH araC/xylS-type" evidence="4">
    <location>
        <begin position="156"/>
        <end position="258"/>
    </location>
</feature>
<organism evidence="5 6">
    <name type="scientific">Paenibacillus turicensis</name>
    <dbReference type="NCBI Taxonomy" id="160487"/>
    <lineage>
        <taxon>Bacteria</taxon>
        <taxon>Bacillati</taxon>
        <taxon>Bacillota</taxon>
        <taxon>Bacilli</taxon>
        <taxon>Bacillales</taxon>
        <taxon>Paenibacillaceae</taxon>
        <taxon>Paenibacillus</taxon>
    </lineage>
</organism>
<sequence>MNITNIGYNHIHDADFMIDRPNGSGDYLLLLLKSPAIFTFNQLDLFTQPDSFILFNKHSPQLYRAYGAQFANDWFHFQMDSPDDEAMLTRLAIPRDKVIHIGDLNELSIIINNLCYETYSSNRLKHETINLYLQLFFIKLSNRIYSVNNETNNSHFNKMSIIRTKIYNQPFLNWSIDWLSHELAMSRSSFQHMYKDFFGVSPMADVITSRLEHAKYLLSTTDISVKKIAEKCGYSNEIHFMRQFKRQNQITPSEYRNQKRKL</sequence>
<keyword evidence="6" id="KW-1185">Reference proteome</keyword>
<dbReference type="Gene3D" id="2.60.120.280">
    <property type="entry name" value="Regulatory protein AraC"/>
    <property type="match status" value="1"/>
</dbReference>
<keyword evidence="3" id="KW-0804">Transcription</keyword>
<dbReference type="InterPro" id="IPR009057">
    <property type="entry name" value="Homeodomain-like_sf"/>
</dbReference>
<dbReference type="PRINTS" id="PR00032">
    <property type="entry name" value="HTHARAC"/>
</dbReference>
<reference evidence="5 6" key="1">
    <citation type="submission" date="2021-03" db="EMBL/GenBank/DDBJ databases">
        <title>Genomic Encyclopedia of Type Strains, Phase IV (KMG-IV): sequencing the most valuable type-strain genomes for metagenomic binning, comparative biology and taxonomic classification.</title>
        <authorList>
            <person name="Goeker M."/>
        </authorList>
    </citation>
    <scope>NUCLEOTIDE SEQUENCE [LARGE SCALE GENOMIC DNA]</scope>
    <source>
        <strain evidence="5 6">DSM 14349</strain>
    </source>
</reference>
<evidence type="ECO:0000259" key="4">
    <source>
        <dbReference type="PROSITE" id="PS01124"/>
    </source>
</evidence>
<keyword evidence="2" id="KW-0238">DNA-binding</keyword>
<proteinExistence type="predicted"/>
<evidence type="ECO:0000313" key="5">
    <source>
        <dbReference type="EMBL" id="MBP1903516.1"/>
    </source>
</evidence>
<evidence type="ECO:0000313" key="6">
    <source>
        <dbReference type="Proteomes" id="UP001519272"/>
    </source>
</evidence>
<dbReference type="RefSeq" id="WP_210087221.1">
    <property type="nucleotide sequence ID" value="NZ_JAGGKG010000001.1"/>
</dbReference>
<keyword evidence="1" id="KW-0805">Transcription regulation</keyword>